<evidence type="ECO:0000313" key="15">
    <source>
        <dbReference type="Proteomes" id="UP000823891"/>
    </source>
</evidence>
<dbReference type="SMART" id="SM00382">
    <property type="entry name" value="AAA"/>
    <property type="match status" value="1"/>
</dbReference>
<dbReference type="FunFam" id="3.40.50.300:FF:000299">
    <property type="entry name" value="ABC transporter ATP-binding protein/permease"/>
    <property type="match status" value="1"/>
</dbReference>
<evidence type="ECO:0000256" key="2">
    <source>
        <dbReference type="ARBA" id="ARBA00022448"/>
    </source>
</evidence>
<dbReference type="GO" id="GO:0016887">
    <property type="term" value="F:ATP hydrolysis activity"/>
    <property type="evidence" value="ECO:0007669"/>
    <property type="project" value="InterPro"/>
</dbReference>
<feature type="transmembrane region" description="Helical" evidence="11">
    <location>
        <begin position="287"/>
        <end position="309"/>
    </location>
</feature>
<dbReference type="EMBL" id="DWWS01000014">
    <property type="protein sequence ID" value="HJC22688.1"/>
    <property type="molecule type" value="Genomic_DNA"/>
</dbReference>
<gene>
    <name evidence="14" type="ORF">H9761_03165</name>
</gene>
<dbReference type="SUPFAM" id="SSF90123">
    <property type="entry name" value="ABC transporter transmembrane region"/>
    <property type="match status" value="1"/>
</dbReference>
<dbReference type="InterPro" id="IPR017871">
    <property type="entry name" value="ABC_transporter-like_CS"/>
</dbReference>
<reference evidence="14" key="2">
    <citation type="submission" date="2021-04" db="EMBL/GenBank/DDBJ databases">
        <authorList>
            <person name="Gilroy R."/>
        </authorList>
    </citation>
    <scope>NUCLEOTIDE SEQUENCE</scope>
    <source>
        <strain evidence="14">USAMLcec2-132</strain>
    </source>
</reference>
<keyword evidence="4 11" id="KW-0812">Transmembrane</keyword>
<keyword evidence="6" id="KW-0645">Protease</keyword>
<feature type="domain" description="ABC transporter" evidence="12">
    <location>
        <begin position="375"/>
        <end position="587"/>
    </location>
</feature>
<proteinExistence type="predicted"/>
<dbReference type="InterPro" id="IPR027417">
    <property type="entry name" value="P-loop_NTPase"/>
</dbReference>
<dbReference type="InterPro" id="IPR011527">
    <property type="entry name" value="ABC1_TM_dom"/>
</dbReference>
<evidence type="ECO:0000259" key="12">
    <source>
        <dbReference type="PROSITE" id="PS50893"/>
    </source>
</evidence>
<dbReference type="PROSITE" id="PS50929">
    <property type="entry name" value="ABC_TM1F"/>
    <property type="match status" value="1"/>
</dbReference>
<sequence length="587" mass="63733">MSGQNISYEKRSRRSGIRIMGRLIGLVRPLLPVMLLAVALGTIGYLCAIFLTILAGYGLLHILRESVPGLMNFGSAASEAGFLSGTVLSTLLKPGLGMLFVLLILLAVLRGILHYGEQYCNHFIAFKLLAIIRHKVFAALRKLCPAKLEGRDKGNLISVITSDIELLEVFYAHTISPVAIAALTSLVMVLFIGRFSVWAGLLALAGYLAVGAAIPLYFGSRGGEKGMEFRSDFGELNSFLLDSLRGLDETIQYRQGETRKKQMEERSEALAGMQKELNRLEAAQRSVTNLAILLFSFAMLFLMLCLKQAGLADVTAVLIASVAMMGSFGPVTALASLSNNLNQTLASGERVLSILEEAPQVEEVEGMDAVSFSGAEAEDVNFSYEEEQILKDYSIRIPKGKVVGIHGASGSGKSTLLKLLMRFWDVQSGQVKLSGRDVRGINTSDLRSKEAYVTQETVLFHDSIANNIAVGKPGASREEIMEAARKASIHDFILTLPNGYDTQVGELGDTLSGGERQRIGIARAFLHDAPFLLLDEPTSNLDSLNEGIILKSLKEGKGDKTVLLVSHRRSTLNLADVVYEMDNGRVS</sequence>
<dbReference type="GO" id="GO:0034040">
    <property type="term" value="F:ATPase-coupled lipid transmembrane transporter activity"/>
    <property type="evidence" value="ECO:0007669"/>
    <property type="project" value="TreeGrafter"/>
</dbReference>
<dbReference type="InterPro" id="IPR036640">
    <property type="entry name" value="ABC1_TM_sf"/>
</dbReference>
<dbReference type="InterPro" id="IPR003593">
    <property type="entry name" value="AAA+_ATPase"/>
</dbReference>
<dbReference type="PANTHER" id="PTHR24221">
    <property type="entry name" value="ATP-BINDING CASSETTE SUB-FAMILY B"/>
    <property type="match status" value="1"/>
</dbReference>
<evidence type="ECO:0000256" key="1">
    <source>
        <dbReference type="ARBA" id="ARBA00004651"/>
    </source>
</evidence>
<keyword evidence="6" id="KW-0378">Hydrolase</keyword>
<dbReference type="GO" id="GO:0140359">
    <property type="term" value="F:ABC-type transporter activity"/>
    <property type="evidence" value="ECO:0007669"/>
    <property type="project" value="InterPro"/>
</dbReference>
<comment type="subcellular location">
    <subcellularLocation>
        <location evidence="1">Cell membrane</location>
        <topology evidence="1">Multi-pass membrane protein</topology>
    </subcellularLocation>
</comment>
<protein>
    <submittedName>
        <fullName evidence="14">ABC transporter ATP-binding protein/permease</fullName>
    </submittedName>
</protein>
<dbReference type="GO" id="GO:0005886">
    <property type="term" value="C:plasma membrane"/>
    <property type="evidence" value="ECO:0007669"/>
    <property type="project" value="UniProtKB-SubCell"/>
</dbReference>
<feature type="transmembrane region" description="Helical" evidence="11">
    <location>
        <begin position="198"/>
        <end position="218"/>
    </location>
</feature>
<dbReference type="InterPro" id="IPR039421">
    <property type="entry name" value="Type_1_exporter"/>
</dbReference>
<organism evidence="14 15">
    <name type="scientific">Candidatus Eisenbergiella merdavium</name>
    <dbReference type="NCBI Taxonomy" id="2838551"/>
    <lineage>
        <taxon>Bacteria</taxon>
        <taxon>Bacillati</taxon>
        <taxon>Bacillota</taxon>
        <taxon>Clostridia</taxon>
        <taxon>Lachnospirales</taxon>
        <taxon>Lachnospiraceae</taxon>
        <taxon>Eisenbergiella</taxon>
    </lineage>
</organism>
<evidence type="ECO:0000256" key="4">
    <source>
        <dbReference type="ARBA" id="ARBA00022692"/>
    </source>
</evidence>
<dbReference type="GO" id="GO:0008234">
    <property type="term" value="F:cysteine-type peptidase activity"/>
    <property type="evidence" value="ECO:0007669"/>
    <property type="project" value="UniProtKB-KW"/>
</dbReference>
<accession>A0A9D2NDD9</accession>
<dbReference type="GO" id="GO:0005524">
    <property type="term" value="F:ATP binding"/>
    <property type="evidence" value="ECO:0007669"/>
    <property type="project" value="UniProtKB-KW"/>
</dbReference>
<reference evidence="14" key="1">
    <citation type="journal article" date="2021" name="PeerJ">
        <title>Extensive microbial diversity within the chicken gut microbiome revealed by metagenomics and culture.</title>
        <authorList>
            <person name="Gilroy R."/>
            <person name="Ravi A."/>
            <person name="Getino M."/>
            <person name="Pursley I."/>
            <person name="Horton D.L."/>
            <person name="Alikhan N.F."/>
            <person name="Baker D."/>
            <person name="Gharbi K."/>
            <person name="Hall N."/>
            <person name="Watson M."/>
            <person name="Adriaenssens E.M."/>
            <person name="Foster-Nyarko E."/>
            <person name="Jarju S."/>
            <person name="Secka A."/>
            <person name="Antonio M."/>
            <person name="Oren A."/>
            <person name="Chaudhuri R.R."/>
            <person name="La Ragione R."/>
            <person name="Hildebrand F."/>
            <person name="Pallen M.J."/>
        </authorList>
    </citation>
    <scope>NUCLEOTIDE SEQUENCE</scope>
    <source>
        <strain evidence="14">USAMLcec2-132</strain>
    </source>
</reference>
<dbReference type="Gene3D" id="1.20.1560.10">
    <property type="entry name" value="ABC transporter type 1, transmembrane domain"/>
    <property type="match status" value="1"/>
</dbReference>
<keyword evidence="3" id="KW-1003">Cell membrane</keyword>
<dbReference type="Pfam" id="PF00664">
    <property type="entry name" value="ABC_membrane"/>
    <property type="match status" value="1"/>
</dbReference>
<feature type="transmembrane region" description="Helical" evidence="11">
    <location>
        <begin position="315"/>
        <end position="337"/>
    </location>
</feature>
<evidence type="ECO:0000256" key="10">
    <source>
        <dbReference type="SAM" id="Coils"/>
    </source>
</evidence>
<keyword evidence="10" id="KW-0175">Coiled coil</keyword>
<keyword evidence="7 14" id="KW-0067">ATP-binding</keyword>
<dbReference type="PROSITE" id="PS50893">
    <property type="entry name" value="ABC_TRANSPORTER_2"/>
    <property type="match status" value="1"/>
</dbReference>
<feature type="domain" description="ABC transmembrane type-1" evidence="13">
    <location>
        <begin position="39"/>
        <end position="343"/>
    </location>
</feature>
<dbReference type="InterPro" id="IPR003439">
    <property type="entry name" value="ABC_transporter-like_ATP-bd"/>
</dbReference>
<evidence type="ECO:0000256" key="6">
    <source>
        <dbReference type="ARBA" id="ARBA00022807"/>
    </source>
</evidence>
<dbReference type="Gene3D" id="3.40.50.300">
    <property type="entry name" value="P-loop containing nucleotide triphosphate hydrolases"/>
    <property type="match status" value="1"/>
</dbReference>
<evidence type="ECO:0000256" key="8">
    <source>
        <dbReference type="ARBA" id="ARBA00022989"/>
    </source>
</evidence>
<feature type="transmembrane region" description="Helical" evidence="11">
    <location>
        <begin position="170"/>
        <end position="192"/>
    </location>
</feature>
<dbReference type="SUPFAM" id="SSF52540">
    <property type="entry name" value="P-loop containing nucleoside triphosphate hydrolases"/>
    <property type="match status" value="1"/>
</dbReference>
<comment type="caution">
    <text evidence="14">The sequence shown here is derived from an EMBL/GenBank/DDBJ whole genome shotgun (WGS) entry which is preliminary data.</text>
</comment>
<evidence type="ECO:0000256" key="7">
    <source>
        <dbReference type="ARBA" id="ARBA00022840"/>
    </source>
</evidence>
<evidence type="ECO:0000256" key="5">
    <source>
        <dbReference type="ARBA" id="ARBA00022741"/>
    </source>
</evidence>
<dbReference type="PROSITE" id="PS00211">
    <property type="entry name" value="ABC_TRANSPORTER_1"/>
    <property type="match status" value="1"/>
</dbReference>
<evidence type="ECO:0000256" key="9">
    <source>
        <dbReference type="ARBA" id="ARBA00023136"/>
    </source>
</evidence>
<dbReference type="PANTHER" id="PTHR24221:SF653">
    <property type="entry name" value="TRANSPORT ATP-BINDING PROTEIN CYDC"/>
    <property type="match status" value="1"/>
</dbReference>
<keyword evidence="8 11" id="KW-1133">Transmembrane helix</keyword>
<evidence type="ECO:0000313" key="14">
    <source>
        <dbReference type="EMBL" id="HJC22688.1"/>
    </source>
</evidence>
<keyword evidence="9 11" id="KW-0472">Membrane</keyword>
<dbReference type="Proteomes" id="UP000823891">
    <property type="component" value="Unassembled WGS sequence"/>
</dbReference>
<feature type="coiled-coil region" evidence="10">
    <location>
        <begin position="263"/>
        <end position="290"/>
    </location>
</feature>
<name>A0A9D2NDD9_9FIRM</name>
<keyword evidence="6" id="KW-0788">Thiol protease</keyword>
<evidence type="ECO:0000259" key="13">
    <source>
        <dbReference type="PROSITE" id="PS50929"/>
    </source>
</evidence>
<evidence type="ECO:0000256" key="11">
    <source>
        <dbReference type="SAM" id="Phobius"/>
    </source>
</evidence>
<dbReference type="AlphaFoldDB" id="A0A9D2NDD9"/>
<feature type="transmembrane region" description="Helical" evidence="11">
    <location>
        <begin position="95"/>
        <end position="113"/>
    </location>
</feature>
<keyword evidence="5" id="KW-0547">Nucleotide-binding</keyword>
<evidence type="ECO:0000256" key="3">
    <source>
        <dbReference type="ARBA" id="ARBA00022475"/>
    </source>
</evidence>
<dbReference type="Pfam" id="PF00005">
    <property type="entry name" value="ABC_tran"/>
    <property type="match status" value="1"/>
</dbReference>
<keyword evidence="2" id="KW-0813">Transport</keyword>